<comment type="caution">
    <text evidence="1">The sequence shown here is derived from an EMBL/GenBank/DDBJ whole genome shotgun (WGS) entry which is preliminary data.</text>
</comment>
<evidence type="ECO:0000313" key="1">
    <source>
        <dbReference type="EMBL" id="GFU11843.1"/>
    </source>
</evidence>
<sequence>MRRDNDGVFPQVPAEIPNIKIIVINHWLPRNQSVNDRRYLWLSTVAGAKPAASSMQSSFAKFFSFERLVVYLVGTLSAPPIHKIKGTRNPLGTECNDLEGIRVHFFYSSSLCVFIKASNFQSRILKCIPFAFKIFRNVFGIE</sequence>
<accession>A0A8X6QCU8</accession>
<gene>
    <name evidence="1" type="ORF">NPIL_163071</name>
</gene>
<dbReference type="Proteomes" id="UP000887013">
    <property type="component" value="Unassembled WGS sequence"/>
</dbReference>
<name>A0A8X6QCU8_NEPPI</name>
<proteinExistence type="predicted"/>
<protein>
    <submittedName>
        <fullName evidence="1">Uncharacterized protein</fullName>
    </submittedName>
</protein>
<dbReference type="EMBL" id="BMAW01029409">
    <property type="protein sequence ID" value="GFU11843.1"/>
    <property type="molecule type" value="Genomic_DNA"/>
</dbReference>
<evidence type="ECO:0000313" key="2">
    <source>
        <dbReference type="Proteomes" id="UP000887013"/>
    </source>
</evidence>
<keyword evidence="2" id="KW-1185">Reference proteome</keyword>
<dbReference type="AlphaFoldDB" id="A0A8X6QCU8"/>
<reference evidence="1" key="1">
    <citation type="submission" date="2020-08" db="EMBL/GenBank/DDBJ databases">
        <title>Multicomponent nature underlies the extraordinary mechanical properties of spider dragline silk.</title>
        <authorList>
            <person name="Kono N."/>
            <person name="Nakamura H."/>
            <person name="Mori M."/>
            <person name="Yoshida Y."/>
            <person name="Ohtoshi R."/>
            <person name="Malay A.D."/>
            <person name="Moran D.A.P."/>
            <person name="Tomita M."/>
            <person name="Numata K."/>
            <person name="Arakawa K."/>
        </authorList>
    </citation>
    <scope>NUCLEOTIDE SEQUENCE</scope>
</reference>
<organism evidence="1 2">
    <name type="scientific">Nephila pilipes</name>
    <name type="common">Giant wood spider</name>
    <name type="synonym">Nephila maculata</name>
    <dbReference type="NCBI Taxonomy" id="299642"/>
    <lineage>
        <taxon>Eukaryota</taxon>
        <taxon>Metazoa</taxon>
        <taxon>Ecdysozoa</taxon>
        <taxon>Arthropoda</taxon>
        <taxon>Chelicerata</taxon>
        <taxon>Arachnida</taxon>
        <taxon>Araneae</taxon>
        <taxon>Araneomorphae</taxon>
        <taxon>Entelegynae</taxon>
        <taxon>Araneoidea</taxon>
        <taxon>Nephilidae</taxon>
        <taxon>Nephila</taxon>
    </lineage>
</organism>